<feature type="domain" description="4'-phosphopantetheinyl transferase" evidence="3">
    <location>
        <begin position="134"/>
        <end position="207"/>
    </location>
</feature>
<dbReference type="EMBL" id="PIUM01000059">
    <property type="protein sequence ID" value="PKU21445.1"/>
    <property type="molecule type" value="Genomic_DNA"/>
</dbReference>
<keyword evidence="6" id="KW-1185">Reference proteome</keyword>
<dbReference type="SUPFAM" id="SSF56214">
    <property type="entry name" value="4'-phosphopantetheinyl transferase"/>
    <property type="match status" value="2"/>
</dbReference>
<dbReference type="GO" id="GO:0008897">
    <property type="term" value="F:holo-[acyl-carrier-protein] synthase activity"/>
    <property type="evidence" value="ECO:0007669"/>
    <property type="project" value="InterPro"/>
</dbReference>
<reference evidence="6" key="1">
    <citation type="submission" date="2017-12" db="EMBL/GenBank/DDBJ databases">
        <title>Draft genome sequence of Telmatospirillum siberiense 26-4b1T, an acidotolerant peatland alphaproteobacterium potentially involved in sulfur cycling.</title>
        <authorList>
            <person name="Hausmann B."/>
            <person name="Pjevac P."/>
            <person name="Schreck K."/>
            <person name="Herbold C.W."/>
            <person name="Daims H."/>
            <person name="Wagner M."/>
            <person name="Pester M."/>
            <person name="Loy A."/>
        </authorList>
    </citation>
    <scope>NUCLEOTIDE SEQUENCE [LARGE SCALE GENOMIC DNA]</scope>
    <source>
        <strain evidence="6">26-4b1</strain>
    </source>
</reference>
<evidence type="ECO:0000259" key="3">
    <source>
        <dbReference type="Pfam" id="PF01648"/>
    </source>
</evidence>
<comment type="similarity">
    <text evidence="1">Belongs to the P-Pant transferase superfamily. Gsp/Sfp/HetI/AcpT family.</text>
</comment>
<evidence type="ECO:0000256" key="2">
    <source>
        <dbReference type="ARBA" id="ARBA00022679"/>
    </source>
</evidence>
<evidence type="ECO:0000256" key="1">
    <source>
        <dbReference type="ARBA" id="ARBA00010990"/>
    </source>
</evidence>
<dbReference type="PANTHER" id="PTHR12215:SF10">
    <property type="entry name" value="L-AMINOADIPATE-SEMIALDEHYDE DEHYDROGENASE-PHOSPHOPANTETHEINYL TRANSFERASE"/>
    <property type="match status" value="1"/>
</dbReference>
<dbReference type="Pfam" id="PF01648">
    <property type="entry name" value="ACPS"/>
    <property type="match status" value="1"/>
</dbReference>
<dbReference type="InterPro" id="IPR008278">
    <property type="entry name" value="4-PPantetheinyl_Trfase_dom"/>
</dbReference>
<gene>
    <name evidence="5" type="ORF">CWS72_26710</name>
</gene>
<dbReference type="GO" id="GO:0019878">
    <property type="term" value="P:lysine biosynthetic process via aminoadipic acid"/>
    <property type="evidence" value="ECO:0007669"/>
    <property type="project" value="TreeGrafter"/>
</dbReference>
<proteinExistence type="inferred from homology"/>
<dbReference type="GO" id="GO:0005829">
    <property type="term" value="C:cytosol"/>
    <property type="evidence" value="ECO:0007669"/>
    <property type="project" value="TreeGrafter"/>
</dbReference>
<dbReference type="Pfam" id="PF22624">
    <property type="entry name" value="AASDHPPT_N"/>
    <property type="match status" value="1"/>
</dbReference>
<dbReference type="GO" id="GO:0000287">
    <property type="term" value="F:magnesium ion binding"/>
    <property type="evidence" value="ECO:0007669"/>
    <property type="project" value="InterPro"/>
</dbReference>
<evidence type="ECO:0000313" key="5">
    <source>
        <dbReference type="EMBL" id="PKU21445.1"/>
    </source>
</evidence>
<name>A0A2N3PM29_9PROT</name>
<evidence type="ECO:0000313" key="6">
    <source>
        <dbReference type="Proteomes" id="UP000233293"/>
    </source>
</evidence>
<protein>
    <submittedName>
        <fullName evidence="5">Phosphopantetheinyl transferase</fullName>
    </submittedName>
</protein>
<organism evidence="5 6">
    <name type="scientific">Telmatospirillum siberiense</name>
    <dbReference type="NCBI Taxonomy" id="382514"/>
    <lineage>
        <taxon>Bacteria</taxon>
        <taxon>Pseudomonadati</taxon>
        <taxon>Pseudomonadota</taxon>
        <taxon>Alphaproteobacteria</taxon>
        <taxon>Rhodospirillales</taxon>
        <taxon>Rhodospirillaceae</taxon>
        <taxon>Telmatospirillum</taxon>
    </lineage>
</organism>
<dbReference type="AlphaFoldDB" id="A0A2N3PM29"/>
<dbReference type="InterPro" id="IPR050559">
    <property type="entry name" value="P-Pant_transferase_sf"/>
</dbReference>
<dbReference type="InterPro" id="IPR037143">
    <property type="entry name" value="4-PPantetheinyl_Trfase_dom_sf"/>
</dbReference>
<keyword evidence="2 5" id="KW-0808">Transferase</keyword>
<dbReference type="Proteomes" id="UP000233293">
    <property type="component" value="Unassembled WGS sequence"/>
</dbReference>
<comment type="caution">
    <text evidence="5">The sequence shown here is derived from an EMBL/GenBank/DDBJ whole genome shotgun (WGS) entry which is preliminary data.</text>
</comment>
<dbReference type="Gene3D" id="3.90.470.20">
    <property type="entry name" value="4'-phosphopantetheinyl transferase domain"/>
    <property type="match status" value="1"/>
</dbReference>
<evidence type="ECO:0000259" key="4">
    <source>
        <dbReference type="Pfam" id="PF22624"/>
    </source>
</evidence>
<sequence>MCGRVCRPWDRTPETMISPFPGGGAGRAAPRVDVFIFWTAVPRDGDFGKLLSRLDENEQARAARFHFNEDRNAFIAAHGLLRDALDRIAGIRPWRFRQMPGGKPVLDGESGRAPHFSLSHTRSMVAAAVGWYGPLGVDVETVTDGPRREDVAGLAFSAKEQASLSGLTGEAWNDAFFTLWTLKEAAVKATGQGLSADLPGFAFALSPPRLCTPGPDGSDPAEWQFHACRVVNCRLAAALRAAGPKAAFHVSEIAFQAL</sequence>
<dbReference type="InterPro" id="IPR055066">
    <property type="entry name" value="AASDHPPT_N"/>
</dbReference>
<accession>A0A2N3PM29</accession>
<feature type="domain" description="4'-phosphopantetheinyl transferase N-terminal" evidence="4">
    <location>
        <begin position="42"/>
        <end position="128"/>
    </location>
</feature>
<dbReference type="PANTHER" id="PTHR12215">
    <property type="entry name" value="PHOSPHOPANTETHEINE TRANSFERASE"/>
    <property type="match status" value="1"/>
</dbReference>